<protein>
    <recommendedName>
        <fullName evidence="2">Phosphatidylinositol transfer protein N-terminal domain-containing protein</fullName>
    </recommendedName>
</protein>
<keyword evidence="4" id="KW-1185">Reference proteome</keyword>
<proteinExistence type="predicted"/>
<dbReference type="InterPro" id="IPR055261">
    <property type="entry name" value="PI_transfer_N"/>
</dbReference>
<comment type="caution">
    <text evidence="3">The sequence shown here is derived from an EMBL/GenBank/DDBJ whole genome shotgun (WGS) entry which is preliminary data.</text>
</comment>
<organism evidence="3 4">
    <name type="scientific">Tritrichomonas musculus</name>
    <dbReference type="NCBI Taxonomy" id="1915356"/>
    <lineage>
        <taxon>Eukaryota</taxon>
        <taxon>Metamonada</taxon>
        <taxon>Parabasalia</taxon>
        <taxon>Tritrichomonadida</taxon>
        <taxon>Tritrichomonadidae</taxon>
        <taxon>Tritrichomonas</taxon>
    </lineage>
</organism>
<dbReference type="PANTHER" id="PTHR10658">
    <property type="entry name" value="PHOSPHATIDYLINOSITOL TRANSFER PROTEIN"/>
    <property type="match status" value="1"/>
</dbReference>
<dbReference type="SUPFAM" id="SSF55961">
    <property type="entry name" value="Bet v1-like"/>
    <property type="match status" value="1"/>
</dbReference>
<gene>
    <name evidence="3" type="ORF">M9Y10_041136</name>
</gene>
<dbReference type="Gene3D" id="3.30.530.20">
    <property type="match status" value="1"/>
</dbReference>
<reference evidence="3 4" key="1">
    <citation type="submission" date="2024-04" db="EMBL/GenBank/DDBJ databases">
        <title>Tritrichomonas musculus Genome.</title>
        <authorList>
            <person name="Alves-Ferreira E."/>
            <person name="Grigg M."/>
            <person name="Lorenzi H."/>
            <person name="Galac M."/>
        </authorList>
    </citation>
    <scope>NUCLEOTIDE SEQUENCE [LARGE SCALE GENOMIC DNA]</scope>
    <source>
        <strain evidence="3 4">EAF2021</strain>
    </source>
</reference>
<evidence type="ECO:0000313" key="4">
    <source>
        <dbReference type="Proteomes" id="UP001470230"/>
    </source>
</evidence>
<dbReference type="InterPro" id="IPR001666">
    <property type="entry name" value="PI_transfer"/>
</dbReference>
<evidence type="ECO:0000256" key="1">
    <source>
        <dbReference type="SAM" id="MobiDB-lite"/>
    </source>
</evidence>
<dbReference type="PRINTS" id="PR00391">
    <property type="entry name" value="PITRANSFER"/>
</dbReference>
<evidence type="ECO:0000313" key="3">
    <source>
        <dbReference type="EMBL" id="KAK8885684.1"/>
    </source>
</evidence>
<sequence>MRITEYRIILPTNVPQYQIGNLYMCNQRTRETAGNGEGIEIVKNEPYEEGDEKGQYTHKIMHFKSKVPKFIRWAIPDKYLHVHEKSHNSYPHFHTLYEMPGMGKDFYLLVESQHIPYDKEKGCPDNVLNLTKEELEIRQVSYLDILDSQPKPEKKEWDMHGFICPEAEVNQKLETGAGTKKYKADESKVPSWVANYNGELMICVKVVKFLFHWRGLQTAVEKLALNTVFHDVFLDSHRALMVWAKDWFPMDIEGIRKLEAELVEEQKQQHFDKDDDENLEPLKKPDGGDDDDSGDAEAKKGKSKK</sequence>
<dbReference type="Pfam" id="PF02121">
    <property type="entry name" value="IP_trans"/>
    <property type="match status" value="1"/>
</dbReference>
<dbReference type="EMBL" id="JAPFFF010000007">
    <property type="protein sequence ID" value="KAK8885684.1"/>
    <property type="molecule type" value="Genomic_DNA"/>
</dbReference>
<name>A0ABR2K3R0_9EUKA</name>
<feature type="domain" description="Phosphatidylinositol transfer protein N-terminal" evidence="2">
    <location>
        <begin position="1"/>
        <end position="262"/>
    </location>
</feature>
<dbReference type="InterPro" id="IPR023393">
    <property type="entry name" value="START-like_dom_sf"/>
</dbReference>
<feature type="region of interest" description="Disordered" evidence="1">
    <location>
        <begin position="266"/>
        <end position="305"/>
    </location>
</feature>
<dbReference type="PANTHER" id="PTHR10658:SF11">
    <property type="entry name" value="VIBRATOR, ISOFORM B"/>
    <property type="match status" value="1"/>
</dbReference>
<accession>A0ABR2K3R0</accession>
<evidence type="ECO:0000259" key="2">
    <source>
        <dbReference type="Pfam" id="PF02121"/>
    </source>
</evidence>
<feature type="compositionally biased region" description="Basic and acidic residues" evidence="1">
    <location>
        <begin position="296"/>
        <end position="305"/>
    </location>
</feature>
<dbReference type="Proteomes" id="UP001470230">
    <property type="component" value="Unassembled WGS sequence"/>
</dbReference>